<dbReference type="OrthoDB" id="9792085at2"/>
<dbReference type="PANTHER" id="PTHR43593">
    <property type="match status" value="1"/>
</dbReference>
<dbReference type="Proteomes" id="UP000198832">
    <property type="component" value="Unassembled WGS sequence"/>
</dbReference>
<proteinExistence type="predicted"/>
<dbReference type="InterPro" id="IPR036291">
    <property type="entry name" value="NAD(P)-bd_dom_sf"/>
</dbReference>
<dbReference type="AlphaFoldDB" id="A0A1I1IQ46"/>
<accession>A0A1I1IQ46</accession>
<name>A0A1I1IQ46_9ACTN</name>
<dbReference type="PANTHER" id="PTHR43593:SF1">
    <property type="entry name" value="INOSITOL 2-DEHYDROGENASE"/>
    <property type="match status" value="1"/>
</dbReference>
<feature type="domain" description="GFO/IDH/MocA-like oxidoreductase" evidence="2">
    <location>
        <begin position="131"/>
        <end position="241"/>
    </location>
</feature>
<dbReference type="Gene3D" id="3.30.360.10">
    <property type="entry name" value="Dihydrodipicolinate Reductase, domain 2"/>
    <property type="match status" value="1"/>
</dbReference>
<protein>
    <submittedName>
        <fullName evidence="3">Myo-inositol 2-dehydrogenase / D-chiro-inositol 1-dehydrogenase</fullName>
    </submittedName>
</protein>
<evidence type="ECO:0000313" key="3">
    <source>
        <dbReference type="EMBL" id="SFC37822.1"/>
    </source>
</evidence>
<dbReference type="SUPFAM" id="SSF55347">
    <property type="entry name" value="Glyceraldehyde-3-phosphate dehydrogenase-like, C-terminal domain"/>
    <property type="match status" value="1"/>
</dbReference>
<dbReference type="InterPro" id="IPR000683">
    <property type="entry name" value="Gfo/Idh/MocA-like_OxRdtase_N"/>
</dbReference>
<dbReference type="Pfam" id="PF01408">
    <property type="entry name" value="GFO_IDH_MocA"/>
    <property type="match status" value="1"/>
</dbReference>
<dbReference type="InterPro" id="IPR050424">
    <property type="entry name" value="Gfo-Idh-MocA_inositol_DH"/>
</dbReference>
<dbReference type="SUPFAM" id="SSF51735">
    <property type="entry name" value="NAD(P)-binding Rossmann-fold domains"/>
    <property type="match status" value="1"/>
</dbReference>
<dbReference type="EMBL" id="FOLB01000006">
    <property type="protein sequence ID" value="SFC37822.1"/>
    <property type="molecule type" value="Genomic_DNA"/>
</dbReference>
<dbReference type="RefSeq" id="WP_091122909.1">
    <property type="nucleotide sequence ID" value="NZ_FOLB01000006.1"/>
</dbReference>
<feature type="domain" description="Gfo/Idh/MocA-like oxidoreductase N-terminal" evidence="1">
    <location>
        <begin position="5"/>
        <end position="123"/>
    </location>
</feature>
<dbReference type="Pfam" id="PF22725">
    <property type="entry name" value="GFO_IDH_MocA_C3"/>
    <property type="match status" value="1"/>
</dbReference>
<dbReference type="GO" id="GO:0000166">
    <property type="term" value="F:nucleotide binding"/>
    <property type="evidence" value="ECO:0007669"/>
    <property type="project" value="InterPro"/>
</dbReference>
<gene>
    <name evidence="3" type="ORF">SAMN04487968_10616</name>
</gene>
<evidence type="ECO:0000259" key="1">
    <source>
        <dbReference type="Pfam" id="PF01408"/>
    </source>
</evidence>
<dbReference type="InterPro" id="IPR055170">
    <property type="entry name" value="GFO_IDH_MocA-like_dom"/>
</dbReference>
<evidence type="ECO:0000313" key="4">
    <source>
        <dbReference type="Proteomes" id="UP000198832"/>
    </source>
</evidence>
<dbReference type="STRING" id="574651.SAMN04487968_10616"/>
<sequence>MTGRLRVGVIGTGAMGAAHARTLSTSVAEVDLVAVHDLDAERAEALADELGAAASPSPEALVADVDAVVVASPDATHVGLVLAGLAAGRPMLCEKPLALDASGARRVVDAEVAAGRRLVQVGFTRRYDPAFRELKAVIDSGDLGTVRLVHAVHRNATNNTSTDDATLVTGSMIHELDTLPWLLDQPIAAVRVESPVDGPFRDPQLATVRFGSGALASVEVFVNARYGYDVQTEVVGTDGTASLEPRSTVTVRRAGAAGTPVRDDFVAHFADAYRLELAAWARAARAGTVDGPDAWDGYLANVAAEAGVRSLRSGSWEAVVPDERPELYRR</sequence>
<organism evidence="3 4">
    <name type="scientific">Nocardioides terrae</name>
    <dbReference type="NCBI Taxonomy" id="574651"/>
    <lineage>
        <taxon>Bacteria</taxon>
        <taxon>Bacillati</taxon>
        <taxon>Actinomycetota</taxon>
        <taxon>Actinomycetes</taxon>
        <taxon>Propionibacteriales</taxon>
        <taxon>Nocardioidaceae</taxon>
        <taxon>Nocardioides</taxon>
    </lineage>
</organism>
<evidence type="ECO:0000259" key="2">
    <source>
        <dbReference type="Pfam" id="PF22725"/>
    </source>
</evidence>
<dbReference type="Gene3D" id="3.40.50.720">
    <property type="entry name" value="NAD(P)-binding Rossmann-like Domain"/>
    <property type="match status" value="1"/>
</dbReference>
<keyword evidence="4" id="KW-1185">Reference proteome</keyword>
<reference evidence="3 4" key="1">
    <citation type="submission" date="2016-10" db="EMBL/GenBank/DDBJ databases">
        <authorList>
            <person name="de Groot N.N."/>
        </authorList>
    </citation>
    <scope>NUCLEOTIDE SEQUENCE [LARGE SCALE GENOMIC DNA]</scope>
    <source>
        <strain evidence="3 4">CGMCC 1.7056</strain>
    </source>
</reference>